<sequence length="441" mass="43913">MLSIAPNTTPIQSISGSDAPIVPQDQQPLVVAQNQGNSSGMLSGLSSIFSKVGDGLSYVGSGILSGGEMALNGASYVGSGIVSGGQMALNGASYVGSGIVSGGQMALEGVKSGAQMVGSGIVSGGEMALNGASYVGSGIICGGQMALEGVKSGAEMVGSGIVSGGKMALDGASYVGSGVLTGGKMVVDGAVYVGSGVKSVAVTGTTMGVEKGGGTVLATLSGILAKGISLTGKDTSTLTILGNLPNAPGFGSASTQGATELSERYEGIRTSDETPGTTRQVLTDLNQAFTTAQTQSRHGSPTTLNQEQFHAVLARGGHFVVTDGGALCNQLRQSGGEGFVERGSSHYKGSGHAQYGMDLPGGLGHLLIGRTNSGDTFFQLESHGTGGGAHSVGEKLKDLAGHTQSYFQHIGSSSSYVQLGPQGCIEGSEKDNNHVILTPQG</sequence>
<evidence type="ECO:0000313" key="2">
    <source>
        <dbReference type="Proteomes" id="UP001172778"/>
    </source>
</evidence>
<keyword evidence="2" id="KW-1185">Reference proteome</keyword>
<comment type="caution">
    <text evidence="1">The sequence shown here is derived from an EMBL/GenBank/DDBJ whole genome shotgun (WGS) entry which is preliminary data.</text>
</comment>
<dbReference type="EMBL" id="JARRAF010000030">
    <property type="protein sequence ID" value="MDK2126085.1"/>
    <property type="molecule type" value="Genomic_DNA"/>
</dbReference>
<name>A0ABT7E3V3_9NEIS</name>
<evidence type="ECO:0000313" key="1">
    <source>
        <dbReference type="EMBL" id="MDK2126085.1"/>
    </source>
</evidence>
<protein>
    <submittedName>
        <fullName evidence="1">Uncharacterized protein</fullName>
    </submittedName>
</protein>
<gene>
    <name evidence="1" type="ORF">PZA18_18740</name>
</gene>
<organism evidence="1 2">
    <name type="scientific">Parachitinimonas caeni</name>
    <dbReference type="NCBI Taxonomy" id="3031301"/>
    <lineage>
        <taxon>Bacteria</taxon>
        <taxon>Pseudomonadati</taxon>
        <taxon>Pseudomonadota</taxon>
        <taxon>Betaproteobacteria</taxon>
        <taxon>Neisseriales</taxon>
        <taxon>Chitinibacteraceae</taxon>
        <taxon>Parachitinimonas</taxon>
    </lineage>
</organism>
<proteinExistence type="predicted"/>
<accession>A0ABT7E3V3</accession>
<reference evidence="1" key="1">
    <citation type="submission" date="2023-03" db="EMBL/GenBank/DDBJ databases">
        <title>Chitinimonas shenzhenensis gen. nov., sp. nov., a novel member of family Burkholderiaceae isolated from activated sludge collected in Shen Zhen, China.</title>
        <authorList>
            <person name="Wang X."/>
        </authorList>
    </citation>
    <scope>NUCLEOTIDE SEQUENCE</scope>
    <source>
        <strain evidence="1">DQS-5</strain>
    </source>
</reference>
<dbReference type="RefSeq" id="WP_284102400.1">
    <property type="nucleotide sequence ID" value="NZ_JARRAF010000030.1"/>
</dbReference>
<dbReference type="Proteomes" id="UP001172778">
    <property type="component" value="Unassembled WGS sequence"/>
</dbReference>